<sequence length="90" mass="10581">MKRRDNLERMDEVNLEVANQANLEFLVKEIKGHLKIVNAALISPEDFRISDYEDLLEIYQLIQKKQGRLTMMEIEGILEELGELRKAHRS</sequence>
<evidence type="ECO:0000313" key="1">
    <source>
        <dbReference type="EMBL" id="RAL21891.1"/>
    </source>
</evidence>
<comment type="caution">
    <text evidence="1">The sequence shown here is derived from an EMBL/GenBank/DDBJ whole genome shotgun (WGS) entry which is preliminary data.</text>
</comment>
<reference evidence="1 2" key="2">
    <citation type="submission" date="2018-06" db="EMBL/GenBank/DDBJ databases">
        <authorList>
            <person name="Zhirakovskaya E."/>
        </authorList>
    </citation>
    <scope>NUCLEOTIDE SEQUENCE [LARGE SCALE GENOMIC DNA]</scope>
    <source>
        <strain evidence="1 2">FBKL4.011</strain>
    </source>
</reference>
<keyword evidence="2" id="KW-1185">Reference proteome</keyword>
<evidence type="ECO:0000313" key="2">
    <source>
        <dbReference type="Proteomes" id="UP000251213"/>
    </source>
</evidence>
<dbReference type="InterPro" id="IPR009507">
    <property type="entry name" value="UPF0435"/>
</dbReference>
<dbReference type="EMBL" id="QJKK01000012">
    <property type="protein sequence ID" value="RAL21891.1"/>
    <property type="molecule type" value="Genomic_DNA"/>
</dbReference>
<accession>A0A364K1I6</accession>
<dbReference type="AlphaFoldDB" id="A0A364K1I6"/>
<dbReference type="Pfam" id="PF06569">
    <property type="entry name" value="DUF1128"/>
    <property type="match status" value="1"/>
</dbReference>
<gene>
    <name evidence="1" type="ORF">DL897_15860</name>
</gene>
<dbReference type="Proteomes" id="UP000251213">
    <property type="component" value="Unassembled WGS sequence"/>
</dbReference>
<organism evidence="1 2">
    <name type="scientific">Thermoflavimicrobium daqui</name>
    <dbReference type="NCBI Taxonomy" id="2137476"/>
    <lineage>
        <taxon>Bacteria</taxon>
        <taxon>Bacillati</taxon>
        <taxon>Bacillota</taxon>
        <taxon>Bacilli</taxon>
        <taxon>Bacillales</taxon>
        <taxon>Thermoactinomycetaceae</taxon>
        <taxon>Thermoflavimicrobium</taxon>
    </lineage>
</organism>
<reference evidence="1 2" key="1">
    <citation type="submission" date="2018-06" db="EMBL/GenBank/DDBJ databases">
        <title>Thermoflavimicrobium daqus sp. nov., a thermophilic microbe isolated from Moutai-flavour Daqu.</title>
        <authorList>
            <person name="Wang X."/>
            <person name="Zhou H."/>
        </authorList>
    </citation>
    <scope>NUCLEOTIDE SEQUENCE [LARGE SCALE GENOMIC DNA]</scope>
    <source>
        <strain evidence="1 2">FBKL4.011</strain>
    </source>
</reference>
<proteinExistence type="predicted"/>
<name>A0A364K1I6_9BACL</name>
<protein>
    <submittedName>
        <fullName evidence="1">DUF1128 domain-containing protein</fullName>
    </submittedName>
</protein>
<dbReference type="OrthoDB" id="2361695at2"/>